<dbReference type="Ensembl" id="ENSTGUT00000020043.1">
    <property type="protein sequence ID" value="ENSTGUP00000019867.1"/>
    <property type="gene ID" value="ENSTGUG00000006297.2"/>
</dbReference>
<feature type="compositionally biased region" description="Pro residues" evidence="10">
    <location>
        <begin position="55"/>
        <end position="69"/>
    </location>
</feature>
<feature type="region of interest" description="Disordered" evidence="10">
    <location>
        <begin position="382"/>
        <end position="405"/>
    </location>
</feature>
<evidence type="ECO:0000256" key="5">
    <source>
        <dbReference type="ARBA" id="ARBA00022490"/>
    </source>
</evidence>
<feature type="compositionally biased region" description="Polar residues" evidence="10">
    <location>
        <begin position="520"/>
        <end position="532"/>
    </location>
</feature>
<name>A0A674GAV4_TAEGU</name>
<dbReference type="InParanoid" id="A0A674GAV4"/>
<dbReference type="GO" id="GO:0005814">
    <property type="term" value="C:centriole"/>
    <property type="evidence" value="ECO:0007669"/>
    <property type="project" value="UniProtKB-SubCell"/>
</dbReference>
<evidence type="ECO:0000256" key="6">
    <source>
        <dbReference type="ARBA" id="ARBA00023054"/>
    </source>
</evidence>
<reference evidence="12 13" key="1">
    <citation type="journal article" date="2010" name="Nature">
        <title>The genome of a songbird.</title>
        <authorList>
            <person name="Warren W.C."/>
            <person name="Clayton D.F."/>
            <person name="Ellegren H."/>
            <person name="Arnold A.P."/>
            <person name="Hillier L.W."/>
            <person name="Kunstner A."/>
            <person name="Searle S."/>
            <person name="White S."/>
            <person name="Vilella A.J."/>
            <person name="Fairley S."/>
            <person name="Heger A."/>
            <person name="Kong L."/>
            <person name="Ponting C.P."/>
            <person name="Jarvis E.D."/>
            <person name="Mello C.V."/>
            <person name="Minx P."/>
            <person name="Lovell P."/>
            <person name="Velho T.A."/>
            <person name="Ferris M."/>
            <person name="Balakrishnan C.N."/>
            <person name="Sinha S."/>
            <person name="Blatti C."/>
            <person name="London S.E."/>
            <person name="Li Y."/>
            <person name="Lin Y.C."/>
            <person name="George J."/>
            <person name="Sweedler J."/>
            <person name="Southey B."/>
            <person name="Gunaratne P."/>
            <person name="Watson M."/>
            <person name="Nam K."/>
            <person name="Backstrom N."/>
            <person name="Smeds L."/>
            <person name="Nabholz B."/>
            <person name="Itoh Y."/>
            <person name="Whitney O."/>
            <person name="Pfenning A.R."/>
            <person name="Howard J."/>
            <person name="Volker M."/>
            <person name="Skinner B.M."/>
            <person name="Griffin D.K."/>
            <person name="Ye L."/>
            <person name="McLaren W.M."/>
            <person name="Flicek P."/>
            <person name="Quesada V."/>
            <person name="Velasco G."/>
            <person name="Lopez-Otin C."/>
            <person name="Puente X.S."/>
            <person name="Olender T."/>
            <person name="Lancet D."/>
            <person name="Smit A.F."/>
            <person name="Hubley R."/>
            <person name="Konkel M.K."/>
            <person name="Walker J.A."/>
            <person name="Batzer M.A."/>
            <person name="Gu W."/>
            <person name="Pollock D.D."/>
            <person name="Chen L."/>
            <person name="Cheng Z."/>
            <person name="Eichler E.E."/>
            <person name="Stapley J."/>
            <person name="Slate J."/>
            <person name="Ekblom R."/>
            <person name="Birkhead T."/>
            <person name="Burke T."/>
            <person name="Burt D."/>
            <person name="Scharff C."/>
            <person name="Adam I."/>
            <person name="Richard H."/>
            <person name="Sultan M."/>
            <person name="Soldatov A."/>
            <person name="Lehrach H."/>
            <person name="Edwards S.V."/>
            <person name="Yang S.P."/>
            <person name="Li X."/>
            <person name="Graves T."/>
            <person name="Fulton L."/>
            <person name="Nelson J."/>
            <person name="Chinwalla A."/>
            <person name="Hou S."/>
            <person name="Mardis E.R."/>
            <person name="Wilson R.K."/>
        </authorList>
    </citation>
    <scope>NUCLEOTIDE SEQUENCE [LARGE SCALE GENOMIC DNA]</scope>
</reference>
<keyword evidence="5" id="KW-0963">Cytoplasm</keyword>
<feature type="compositionally biased region" description="Low complexity" evidence="10">
    <location>
        <begin position="149"/>
        <end position="162"/>
    </location>
</feature>
<dbReference type="Pfam" id="PF15007">
    <property type="entry name" value="CEP44"/>
    <property type="match status" value="1"/>
</dbReference>
<dbReference type="PANTHER" id="PTHR31477:SF1">
    <property type="entry name" value="CENTROSOMAL PROTEIN OF 44 KDA"/>
    <property type="match status" value="1"/>
</dbReference>
<protein>
    <recommendedName>
        <fullName evidence="4">Centrosomal protein of 44 kDa</fullName>
    </recommendedName>
</protein>
<gene>
    <name evidence="12" type="primary">CEP44</name>
</gene>
<feature type="region of interest" description="Disordered" evidence="10">
    <location>
        <begin position="195"/>
        <end position="251"/>
    </location>
</feature>
<reference evidence="12" key="3">
    <citation type="submission" date="2025-09" db="UniProtKB">
        <authorList>
            <consortium name="Ensembl"/>
        </authorList>
    </citation>
    <scope>IDENTIFICATION</scope>
</reference>
<keyword evidence="7" id="KW-0206">Cytoskeleton</keyword>
<feature type="region of interest" description="Disordered" evidence="10">
    <location>
        <begin position="519"/>
        <end position="569"/>
    </location>
</feature>
<dbReference type="InterPro" id="IPR033603">
    <property type="entry name" value="CEP44"/>
</dbReference>
<feature type="compositionally biased region" description="Polar residues" evidence="10">
    <location>
        <begin position="547"/>
        <end position="561"/>
    </location>
</feature>
<evidence type="ECO:0000313" key="13">
    <source>
        <dbReference type="Proteomes" id="UP000007754"/>
    </source>
</evidence>
<dbReference type="Proteomes" id="UP000007754">
    <property type="component" value="Chromosome 4"/>
</dbReference>
<feature type="domain" description="Centrosomal CEP44" evidence="11">
    <location>
        <begin position="258"/>
        <end position="359"/>
    </location>
</feature>
<evidence type="ECO:0000256" key="7">
    <source>
        <dbReference type="ARBA" id="ARBA00023212"/>
    </source>
</evidence>
<proteinExistence type="predicted"/>
<evidence type="ECO:0000256" key="1">
    <source>
        <dbReference type="ARBA" id="ARBA00004114"/>
    </source>
</evidence>
<feature type="compositionally biased region" description="Low complexity" evidence="10">
    <location>
        <begin position="195"/>
        <end position="204"/>
    </location>
</feature>
<evidence type="ECO:0000256" key="2">
    <source>
        <dbReference type="ARBA" id="ARBA00004214"/>
    </source>
</evidence>
<dbReference type="GO" id="GO:0007099">
    <property type="term" value="P:centriole replication"/>
    <property type="evidence" value="ECO:0007669"/>
    <property type="project" value="TreeGrafter"/>
</dbReference>
<feature type="compositionally biased region" description="Basic and acidic residues" evidence="10">
    <location>
        <begin position="227"/>
        <end position="251"/>
    </location>
</feature>
<dbReference type="InterPro" id="IPR029157">
    <property type="entry name" value="CEP44_CC"/>
</dbReference>
<feature type="compositionally biased region" description="Low complexity" evidence="10">
    <location>
        <begin position="104"/>
        <end position="120"/>
    </location>
</feature>
<feature type="compositionally biased region" description="Low complexity" evidence="10">
    <location>
        <begin position="73"/>
        <end position="87"/>
    </location>
</feature>
<comment type="subcellular location">
    <subcellularLocation>
        <location evidence="1">Cytoplasm</location>
        <location evidence="1">Cytoskeleton</location>
        <location evidence="1">Microtubule organizing center</location>
        <location evidence="1">Centrosome</location>
        <location evidence="1">Centriole</location>
    </subcellularLocation>
    <subcellularLocation>
        <location evidence="3">Cytoplasm</location>
        <location evidence="3">Cytoskeleton</location>
        <location evidence="3">Spindle pole</location>
    </subcellularLocation>
    <subcellularLocation>
        <location evidence="2">Midbody</location>
    </subcellularLocation>
</comment>
<dbReference type="GO" id="GO:0010457">
    <property type="term" value="P:centriole-centriole cohesion"/>
    <property type="evidence" value="ECO:0007669"/>
    <property type="project" value="TreeGrafter"/>
</dbReference>
<evidence type="ECO:0000256" key="9">
    <source>
        <dbReference type="SAM" id="Coils"/>
    </source>
</evidence>
<keyword evidence="13" id="KW-1185">Reference proteome</keyword>
<dbReference type="GeneTree" id="ENSGT00390000009873"/>
<dbReference type="GO" id="GO:0000922">
    <property type="term" value="C:spindle pole"/>
    <property type="evidence" value="ECO:0007669"/>
    <property type="project" value="UniProtKB-SubCell"/>
</dbReference>
<evidence type="ECO:0000256" key="4">
    <source>
        <dbReference type="ARBA" id="ARBA00014053"/>
    </source>
</evidence>
<evidence type="ECO:0000256" key="8">
    <source>
        <dbReference type="ARBA" id="ARBA00046235"/>
    </source>
</evidence>
<evidence type="ECO:0000256" key="3">
    <source>
        <dbReference type="ARBA" id="ARBA00004647"/>
    </source>
</evidence>
<reference evidence="12" key="2">
    <citation type="submission" date="2025-08" db="UniProtKB">
        <authorList>
            <consortium name="Ensembl"/>
        </authorList>
    </citation>
    <scope>IDENTIFICATION</scope>
</reference>
<accession>A0A674GAV4</accession>
<dbReference type="GO" id="GO:0005813">
    <property type="term" value="C:centrosome"/>
    <property type="evidence" value="ECO:0007669"/>
    <property type="project" value="TreeGrafter"/>
</dbReference>
<keyword evidence="6 9" id="KW-0175">Coiled coil</keyword>
<dbReference type="AlphaFoldDB" id="A0A674GAV4"/>
<evidence type="ECO:0000259" key="11">
    <source>
        <dbReference type="Pfam" id="PF15007"/>
    </source>
</evidence>
<feature type="region of interest" description="Disordered" evidence="10">
    <location>
        <begin position="1"/>
        <end position="176"/>
    </location>
</feature>
<sequence length="626" mass="68542">RVGAQPVLQVLSRLREPRAEATQGRTASRELRNRAGPEPLLPAPGGTGPRSRAQPPRPGPSRPAPGPRPLRPRAPAAPLSGTGDRGPAVPPPGPIGPLAEPRLPIGRAARPSAPRRGTAPYLCQPGSNRRRDEPGPPACEGRAGREGLRGLAARTGGQAQGRSLGREADPAAAAPTPAPTALTFAVVAGSDVRAAGRAGRGSARPVRRRQIRSAPAASGNGRGARRCAGERRCSRHTARERQGTAGNGRERQGTVLPLRGLVKGDPAAFLPIISYCFTSFSTCIAELLVKCDVELTAKSDLRFIEAVYKFLRDQFQYKPILTKEQFLQVGFAERKMQIVCDIINCVVKKHKELSNSSKVKSQTRKKIRPFKFEAWSNCGKGLADPSRSALNSKQHTQKKPLVERHSGNEVSGDLHLLPLPAQGGTEEELCPDHGIVEVKCEQVIEENSQIEFLKNQLADFQEKLHKLDWMEDKLQVLEEKLQGKVIIDEKDWNNLLNRVLLLETELLLQSRKRDLPKEFSNINQKRTSSSIPVSLDTERNEEMPESHLQSSGCSSLLSTDQSPRDMTINSHDLTDISKETIRQRMEKISKIIEETFNLFKTPSPPVGIPASTGLQTCSLQTYGYQK</sequence>
<dbReference type="GO" id="GO:0030496">
    <property type="term" value="C:midbody"/>
    <property type="evidence" value="ECO:0007669"/>
    <property type="project" value="UniProtKB-SubCell"/>
</dbReference>
<feature type="compositionally biased region" description="Basic and acidic residues" evidence="10">
    <location>
        <begin position="536"/>
        <end position="545"/>
    </location>
</feature>
<evidence type="ECO:0000313" key="12">
    <source>
        <dbReference type="Ensembl" id="ENSTGUP00000019867.1"/>
    </source>
</evidence>
<organism evidence="12 13">
    <name type="scientific">Taeniopygia guttata</name>
    <name type="common">Zebra finch</name>
    <name type="synonym">Poephila guttata</name>
    <dbReference type="NCBI Taxonomy" id="59729"/>
    <lineage>
        <taxon>Eukaryota</taxon>
        <taxon>Metazoa</taxon>
        <taxon>Chordata</taxon>
        <taxon>Craniata</taxon>
        <taxon>Vertebrata</taxon>
        <taxon>Euteleostomi</taxon>
        <taxon>Archelosauria</taxon>
        <taxon>Archosauria</taxon>
        <taxon>Dinosauria</taxon>
        <taxon>Saurischia</taxon>
        <taxon>Theropoda</taxon>
        <taxon>Coelurosauria</taxon>
        <taxon>Aves</taxon>
        <taxon>Neognathae</taxon>
        <taxon>Neoaves</taxon>
        <taxon>Telluraves</taxon>
        <taxon>Australaves</taxon>
        <taxon>Passeriformes</taxon>
        <taxon>Passeroidea</taxon>
        <taxon>Estrildidae</taxon>
        <taxon>Estrildinae</taxon>
        <taxon>Taeniopygia</taxon>
    </lineage>
</organism>
<evidence type="ECO:0000256" key="10">
    <source>
        <dbReference type="SAM" id="MobiDB-lite"/>
    </source>
</evidence>
<feature type="coiled-coil region" evidence="9">
    <location>
        <begin position="443"/>
        <end position="480"/>
    </location>
</feature>
<dbReference type="PANTHER" id="PTHR31477">
    <property type="entry name" value="CENTROSOMAL PROTEIN OF 44 KDA"/>
    <property type="match status" value="1"/>
</dbReference>
<comment type="function">
    <text evidence="8">Centriole-enriched microtubule-binding protein involved in centriole biogenesis. In collaboration with CEP295 and POC1B, is required for the centriole-to-centrosome conversion by ensuring the formation of bona fide centriole wall. Functions as a linker component that maintains centrosome cohesion. Associates with CROCC and regulates its stability and localization to the centrosome.</text>
</comment>